<keyword evidence="5" id="KW-0472">Membrane</keyword>
<dbReference type="PROSITE" id="PS51212">
    <property type="entry name" value="WSC"/>
    <property type="match status" value="2"/>
</dbReference>
<reference evidence="9" key="2">
    <citation type="submission" date="2020-04" db="EMBL/GenBank/DDBJ databases">
        <authorList>
            <consortium name="NCBI Genome Project"/>
        </authorList>
    </citation>
    <scope>NUCLEOTIDE SEQUENCE</scope>
    <source>
        <strain evidence="9">CBS 342.82</strain>
    </source>
</reference>
<accession>A0A6J3MIZ3</accession>
<evidence type="ECO:0000259" key="7">
    <source>
        <dbReference type="PROSITE" id="PS51212"/>
    </source>
</evidence>
<reference evidence="9" key="1">
    <citation type="submission" date="2020-01" db="EMBL/GenBank/DDBJ databases">
        <authorList>
            <consortium name="DOE Joint Genome Institute"/>
            <person name="Haridas S."/>
            <person name="Albert R."/>
            <person name="Binder M."/>
            <person name="Bloem J."/>
            <person name="Labutti K."/>
            <person name="Salamov A."/>
            <person name="Andreopoulos B."/>
            <person name="Baker S.E."/>
            <person name="Barry K."/>
            <person name="Bills G."/>
            <person name="Bluhm B.H."/>
            <person name="Cannon C."/>
            <person name="Castanera R."/>
            <person name="Culley D.E."/>
            <person name="Daum C."/>
            <person name="Ezra D."/>
            <person name="Gonzalez J.B."/>
            <person name="Henrissat B."/>
            <person name="Kuo A."/>
            <person name="Liang C."/>
            <person name="Lipzen A."/>
            <person name="Lutzoni F."/>
            <person name="Magnuson J."/>
            <person name="Mondo S."/>
            <person name="Nolan M."/>
            <person name="Ohm R."/>
            <person name="Pangilinan J."/>
            <person name="Park H.-J."/>
            <person name="Ramirez L."/>
            <person name="Alfaro M."/>
            <person name="Sun H."/>
            <person name="Tritt A."/>
            <person name="Yoshinaga Y."/>
            <person name="Zwiers L.-H."/>
            <person name="Turgeon B.G."/>
            <person name="Goodwin S.B."/>
            <person name="Spatafora J.W."/>
            <person name="Crous P.W."/>
            <person name="Grigoriev I.V."/>
        </authorList>
    </citation>
    <scope>NUCLEOTIDE SEQUENCE</scope>
    <source>
        <strain evidence="9">CBS 342.82</strain>
    </source>
</reference>
<protein>
    <submittedName>
        <fullName evidence="9">Carbohydrate-binding WSC</fullName>
    </submittedName>
</protein>
<dbReference type="Proteomes" id="UP000504637">
    <property type="component" value="Unplaced"/>
</dbReference>
<keyword evidence="4" id="KW-1133">Transmembrane helix</keyword>
<feature type="domain" description="WSC" evidence="7">
    <location>
        <begin position="1"/>
        <end position="91"/>
    </location>
</feature>
<evidence type="ECO:0000256" key="6">
    <source>
        <dbReference type="ARBA" id="ARBA00023180"/>
    </source>
</evidence>
<dbReference type="SMART" id="SM00321">
    <property type="entry name" value="WSC"/>
    <property type="match status" value="2"/>
</dbReference>
<evidence type="ECO:0000313" key="9">
    <source>
        <dbReference type="RefSeq" id="XP_033464922.1"/>
    </source>
</evidence>
<comment type="subcellular location">
    <subcellularLocation>
        <location evidence="1">Membrane</location>
        <topology evidence="1">Single-pass membrane protein</topology>
    </subcellularLocation>
</comment>
<dbReference type="AlphaFoldDB" id="A0A6J3MIZ3"/>
<keyword evidence="6" id="KW-0325">Glycoprotein</keyword>
<dbReference type="InterPro" id="IPR002889">
    <property type="entry name" value="WSC_carb-bd"/>
</dbReference>
<name>A0A6J3MIZ3_9PEZI</name>
<keyword evidence="3" id="KW-0732">Signal</keyword>
<evidence type="ECO:0000256" key="4">
    <source>
        <dbReference type="ARBA" id="ARBA00022989"/>
    </source>
</evidence>
<dbReference type="PANTHER" id="PTHR24269">
    <property type="entry name" value="KREMEN PROTEIN"/>
    <property type="match status" value="1"/>
</dbReference>
<evidence type="ECO:0000256" key="3">
    <source>
        <dbReference type="ARBA" id="ARBA00022729"/>
    </source>
</evidence>
<dbReference type="PANTHER" id="PTHR24269:SF16">
    <property type="entry name" value="PROTEIN SLG1"/>
    <property type="match status" value="1"/>
</dbReference>
<organism evidence="9">
    <name type="scientific">Dissoconium aciculare CBS 342.82</name>
    <dbReference type="NCBI Taxonomy" id="1314786"/>
    <lineage>
        <taxon>Eukaryota</taxon>
        <taxon>Fungi</taxon>
        <taxon>Dikarya</taxon>
        <taxon>Ascomycota</taxon>
        <taxon>Pezizomycotina</taxon>
        <taxon>Dothideomycetes</taxon>
        <taxon>Dothideomycetidae</taxon>
        <taxon>Mycosphaerellales</taxon>
        <taxon>Dissoconiaceae</taxon>
        <taxon>Dissoconium</taxon>
    </lineage>
</organism>
<evidence type="ECO:0000313" key="8">
    <source>
        <dbReference type="Proteomes" id="UP000504637"/>
    </source>
</evidence>
<gene>
    <name evidence="9" type="ORF">K489DRAFT_310694</name>
</gene>
<keyword evidence="8" id="KW-1185">Reference proteome</keyword>
<dbReference type="GeneID" id="54358526"/>
<dbReference type="Pfam" id="PF01822">
    <property type="entry name" value="WSC"/>
    <property type="match status" value="2"/>
</dbReference>
<feature type="non-terminal residue" evidence="9">
    <location>
        <position position="195"/>
    </location>
</feature>
<reference evidence="9" key="3">
    <citation type="submission" date="2025-08" db="UniProtKB">
        <authorList>
            <consortium name="RefSeq"/>
        </authorList>
    </citation>
    <scope>IDENTIFICATION</scope>
    <source>
        <strain evidence="9">CBS 342.82</strain>
    </source>
</reference>
<dbReference type="InterPro" id="IPR051836">
    <property type="entry name" value="Kremen_rcpt"/>
</dbReference>
<evidence type="ECO:0000256" key="1">
    <source>
        <dbReference type="ARBA" id="ARBA00004167"/>
    </source>
</evidence>
<keyword evidence="2" id="KW-0812">Transmembrane</keyword>
<sequence length="195" mass="20380">MTYQGCYSNNNPVSLTNMTYSDNSNTIDKCTAACISGGNTIAAMSGAQCFCGSSLSFSARLVIDTSCPVQCPGNSNQRCGGFQRISLFSTNGAPSVDPTPSQPPTIGNYSYQGCLAEPAGTHVLNALSTSSSTMSLESCAAYCSSYKYFGTEFARECYCGNSIAGGNVTDVGDCNMICTGNKSEFCGAGNRLSYY</sequence>
<dbReference type="OrthoDB" id="2019572at2759"/>
<feature type="domain" description="WSC" evidence="7">
    <location>
        <begin position="108"/>
        <end position="195"/>
    </location>
</feature>
<proteinExistence type="predicted"/>
<evidence type="ECO:0000256" key="5">
    <source>
        <dbReference type="ARBA" id="ARBA00023136"/>
    </source>
</evidence>
<dbReference type="RefSeq" id="XP_033464922.1">
    <property type="nucleotide sequence ID" value="XM_033600726.1"/>
</dbReference>
<dbReference type="GO" id="GO:0005886">
    <property type="term" value="C:plasma membrane"/>
    <property type="evidence" value="ECO:0007669"/>
    <property type="project" value="TreeGrafter"/>
</dbReference>
<evidence type="ECO:0000256" key="2">
    <source>
        <dbReference type="ARBA" id="ARBA00022692"/>
    </source>
</evidence>